<dbReference type="Gene3D" id="3.40.640.10">
    <property type="entry name" value="Type I PLP-dependent aspartate aminotransferase-like (Major domain)"/>
    <property type="match status" value="1"/>
</dbReference>
<gene>
    <name evidence="9" type="ORF">PHATR_10378</name>
</gene>
<evidence type="ECO:0000256" key="3">
    <source>
        <dbReference type="ARBA" id="ARBA00013220"/>
    </source>
</evidence>
<name>B5Y4P0_PHATC</name>
<comment type="catalytic activity">
    <reaction evidence="6">
        <text>L-serine + hexadecanoyl-CoA + H(+) = 3-oxosphinganine + CO2 + CoA</text>
        <dbReference type="Rhea" id="RHEA:14761"/>
        <dbReference type="ChEBI" id="CHEBI:15378"/>
        <dbReference type="ChEBI" id="CHEBI:16526"/>
        <dbReference type="ChEBI" id="CHEBI:33384"/>
        <dbReference type="ChEBI" id="CHEBI:57287"/>
        <dbReference type="ChEBI" id="CHEBI:57379"/>
        <dbReference type="ChEBI" id="CHEBI:58299"/>
        <dbReference type="EC" id="2.3.1.50"/>
    </reaction>
</comment>
<evidence type="ECO:0000256" key="7">
    <source>
        <dbReference type="RuleBase" id="RU003693"/>
    </source>
</evidence>
<dbReference type="PaxDb" id="2850-Phatr10378"/>
<evidence type="ECO:0000256" key="4">
    <source>
        <dbReference type="ARBA" id="ARBA00022679"/>
    </source>
</evidence>
<evidence type="ECO:0000256" key="6">
    <source>
        <dbReference type="ARBA" id="ARBA00048528"/>
    </source>
</evidence>
<dbReference type="Pfam" id="PF00155">
    <property type="entry name" value="Aminotran_1_2"/>
    <property type="match status" value="1"/>
</dbReference>
<dbReference type="GO" id="GO:0046513">
    <property type="term" value="P:ceramide biosynthetic process"/>
    <property type="evidence" value="ECO:0007669"/>
    <property type="project" value="TreeGrafter"/>
</dbReference>
<dbReference type="SUPFAM" id="SSF53383">
    <property type="entry name" value="PLP-dependent transferases"/>
    <property type="match status" value="1"/>
</dbReference>
<dbReference type="eggNOG" id="KOG1357">
    <property type="taxonomic scope" value="Eukaryota"/>
</dbReference>
<evidence type="ECO:0000256" key="1">
    <source>
        <dbReference type="ARBA" id="ARBA00001933"/>
    </source>
</evidence>
<evidence type="ECO:0000259" key="8">
    <source>
        <dbReference type="Pfam" id="PF00155"/>
    </source>
</evidence>
<proteinExistence type="inferred from homology"/>
<feature type="domain" description="Aminotransferase class I/classII large" evidence="8">
    <location>
        <begin position="109"/>
        <end position="469"/>
    </location>
</feature>
<organism evidence="9 10">
    <name type="scientific">Phaeodactylum tricornutum (strain CCAP 1055/1)</name>
    <dbReference type="NCBI Taxonomy" id="556484"/>
    <lineage>
        <taxon>Eukaryota</taxon>
        <taxon>Sar</taxon>
        <taxon>Stramenopiles</taxon>
        <taxon>Ochrophyta</taxon>
        <taxon>Bacillariophyta</taxon>
        <taxon>Bacillariophyceae</taxon>
        <taxon>Bacillariophycidae</taxon>
        <taxon>Naviculales</taxon>
        <taxon>Phaeodactylaceae</taxon>
        <taxon>Phaeodactylum</taxon>
    </lineage>
</organism>
<keyword evidence="10" id="KW-1185">Reference proteome</keyword>
<keyword evidence="4" id="KW-0808">Transferase</keyword>
<dbReference type="AlphaFoldDB" id="B5Y4P0"/>
<comment type="similarity">
    <text evidence="2 7">Belongs to the class-II pyridoxal-phosphate-dependent aminotransferase family.</text>
</comment>
<evidence type="ECO:0000256" key="5">
    <source>
        <dbReference type="ARBA" id="ARBA00022898"/>
    </source>
</evidence>
<dbReference type="Gene3D" id="3.90.1150.10">
    <property type="entry name" value="Aspartate Aminotransferase, domain 1"/>
    <property type="match status" value="1"/>
</dbReference>
<evidence type="ECO:0000256" key="2">
    <source>
        <dbReference type="ARBA" id="ARBA00008392"/>
    </source>
</evidence>
<keyword evidence="5 7" id="KW-0663">Pyridoxal phosphate</keyword>
<dbReference type="Proteomes" id="UP000000759">
    <property type="component" value="Chromosome 3"/>
</dbReference>
<dbReference type="KEGG" id="pti:PHATR_10378"/>
<evidence type="ECO:0000313" key="9">
    <source>
        <dbReference type="EMBL" id="ACI65514.1"/>
    </source>
</evidence>
<comment type="cofactor">
    <cofactor evidence="1 7">
        <name>pyridoxal 5'-phosphate</name>
        <dbReference type="ChEBI" id="CHEBI:597326"/>
    </cofactor>
</comment>
<dbReference type="RefSeq" id="XP_002186044.1">
    <property type="nucleotide sequence ID" value="XM_002186008.1"/>
</dbReference>
<sequence>MSTFIACTTYLAYATFIFVGHVRDFFAWFLGRGRFVRVASDFPGDDWSRFAPLLKSWEDFYFRRIYIRVQDAFNRPIASKPGSHIDVLERVSDDAQKSMHAPDGSVCRQCLNLGSYNYLGFADDWHVTCARDVMASLQDFSVSTSSARNEYGTTALHRQVETTVARFLGKEDAICLNMGFNTNATTIPSLVGRGDLLISDELNHTSIVNGARASGAAIRVFKHNSIIDLEATLKQAIILGRPRTRRPWNKILVIVEGIYSMEGEYCDLRGVVDVCKKYGAYIYLDEAHSIGATGATGRGCTEFAGVDTADVDILMGTFTKSFGAMGGYVAADRATIQHLRNTCAASSCHNALSPVVCQQVLTAFKVIMGEDGTNIGKQKLQSLRDNSNYFRMRLEEMGLQVLGQYDSPVMPIMLYNPCKIAAFSRECYKRGLAVVVVGFPAVPLLLSRARFCISAGHAREDLDRALAEIDEIAEVLKLRYARSFCG</sequence>
<dbReference type="InterPro" id="IPR001917">
    <property type="entry name" value="Aminotrans_II_pyridoxalP_BS"/>
</dbReference>
<dbReference type="EC" id="2.3.1.50" evidence="3"/>
<dbReference type="CDD" id="cd06454">
    <property type="entry name" value="KBL_like"/>
    <property type="match status" value="1"/>
</dbReference>
<dbReference type="InterPro" id="IPR015422">
    <property type="entry name" value="PyrdxlP-dep_Trfase_small"/>
</dbReference>
<evidence type="ECO:0000313" key="10">
    <source>
        <dbReference type="Proteomes" id="UP000000759"/>
    </source>
</evidence>
<dbReference type="GeneID" id="7204344"/>
<dbReference type="InParanoid" id="B5Y4P0"/>
<reference evidence="10" key="2">
    <citation type="submission" date="2008-08" db="EMBL/GenBank/DDBJ databases">
        <authorList>
            <consortium name="Diatom Consortium"/>
            <person name="Grigoriev I."/>
            <person name="Grimwood J."/>
            <person name="Kuo A."/>
            <person name="Otillar R.P."/>
            <person name="Salamov A."/>
            <person name="Detter J.C."/>
            <person name="Lindquist E."/>
            <person name="Shapiro H."/>
            <person name="Lucas S."/>
            <person name="Glavina del Rio T."/>
            <person name="Pitluck S."/>
            <person name="Rokhsar D."/>
            <person name="Bowler C."/>
        </authorList>
    </citation>
    <scope>GENOME REANNOTATION</scope>
    <source>
        <strain evidence="10">CCAP 1055/1</strain>
    </source>
</reference>
<dbReference type="EMBL" id="CP001142">
    <property type="protein sequence ID" value="ACI65514.1"/>
    <property type="molecule type" value="Genomic_DNA"/>
</dbReference>
<accession>B5Y4P0</accession>
<dbReference type="InterPro" id="IPR050087">
    <property type="entry name" value="AON_synthase_class-II"/>
</dbReference>
<dbReference type="InterPro" id="IPR015424">
    <property type="entry name" value="PyrdxlP-dep_Trfase"/>
</dbReference>
<dbReference type="OrthoDB" id="65434at2759"/>
<dbReference type="FunCoup" id="B5Y4P0">
    <property type="interactions" value="118"/>
</dbReference>
<dbReference type="GO" id="GO:0016020">
    <property type="term" value="C:membrane"/>
    <property type="evidence" value="ECO:0007669"/>
    <property type="project" value="GOC"/>
</dbReference>
<dbReference type="STRING" id="556484.B5Y4P0"/>
<dbReference type="InterPro" id="IPR004839">
    <property type="entry name" value="Aminotransferase_I/II_large"/>
</dbReference>
<dbReference type="InterPro" id="IPR015421">
    <property type="entry name" value="PyrdxlP-dep_Trfase_major"/>
</dbReference>
<dbReference type="GO" id="GO:0030170">
    <property type="term" value="F:pyridoxal phosphate binding"/>
    <property type="evidence" value="ECO:0007669"/>
    <property type="project" value="InterPro"/>
</dbReference>
<dbReference type="PANTHER" id="PTHR13693">
    <property type="entry name" value="CLASS II AMINOTRANSFERASE/8-AMINO-7-OXONONANOATE SYNTHASE"/>
    <property type="match status" value="1"/>
</dbReference>
<dbReference type="GO" id="GO:0004758">
    <property type="term" value="F:serine C-palmitoyltransferase activity"/>
    <property type="evidence" value="ECO:0007669"/>
    <property type="project" value="UniProtKB-EC"/>
</dbReference>
<dbReference type="GO" id="GO:0046512">
    <property type="term" value="P:sphingosine biosynthetic process"/>
    <property type="evidence" value="ECO:0007669"/>
    <property type="project" value="TreeGrafter"/>
</dbReference>
<protein>
    <recommendedName>
        <fullName evidence="3">serine C-palmitoyltransferase</fullName>
        <ecNumber evidence="3">2.3.1.50</ecNumber>
    </recommendedName>
</protein>
<dbReference type="PANTHER" id="PTHR13693:SF3">
    <property type="entry name" value="LD36009P"/>
    <property type="match status" value="1"/>
</dbReference>
<dbReference type="PROSITE" id="PS00599">
    <property type="entry name" value="AA_TRANSFER_CLASS_2"/>
    <property type="match status" value="1"/>
</dbReference>
<dbReference type="GO" id="GO:0017059">
    <property type="term" value="C:serine palmitoyltransferase complex"/>
    <property type="evidence" value="ECO:0007669"/>
    <property type="project" value="TreeGrafter"/>
</dbReference>
<reference evidence="9 10" key="1">
    <citation type="journal article" date="2008" name="Nature">
        <title>The Phaeodactylum genome reveals the evolutionary history of diatom genomes.</title>
        <authorList>
            <person name="Bowler C."/>
            <person name="Allen A.E."/>
            <person name="Badger J.H."/>
            <person name="Grimwood J."/>
            <person name="Jabbari K."/>
            <person name="Kuo A."/>
            <person name="Maheswari U."/>
            <person name="Martens C."/>
            <person name="Maumus F."/>
            <person name="Otillar R.P."/>
            <person name="Rayko E."/>
            <person name="Salamov A."/>
            <person name="Vandepoele K."/>
            <person name="Beszteri B."/>
            <person name="Gruber A."/>
            <person name="Heijde M."/>
            <person name="Katinka M."/>
            <person name="Mock T."/>
            <person name="Valentin K."/>
            <person name="Verret F."/>
            <person name="Berges J.A."/>
            <person name="Brownlee C."/>
            <person name="Cadoret J.P."/>
            <person name="Chiovitti A."/>
            <person name="Choi C.J."/>
            <person name="Coesel S."/>
            <person name="De Martino A."/>
            <person name="Detter J.C."/>
            <person name="Durkin C."/>
            <person name="Falciatore A."/>
            <person name="Fournet J."/>
            <person name="Haruta M."/>
            <person name="Huysman M.J."/>
            <person name="Jenkins B.D."/>
            <person name="Jiroutova K."/>
            <person name="Jorgensen R.E."/>
            <person name="Joubert Y."/>
            <person name="Kaplan A."/>
            <person name="Kroger N."/>
            <person name="Kroth P.G."/>
            <person name="La Roche J."/>
            <person name="Lindquist E."/>
            <person name="Lommer M."/>
            <person name="Martin-Jezequel V."/>
            <person name="Lopez P.J."/>
            <person name="Lucas S."/>
            <person name="Mangogna M."/>
            <person name="McGinnis K."/>
            <person name="Medlin L.K."/>
            <person name="Montsant A."/>
            <person name="Oudot-Le Secq M.P."/>
            <person name="Napoli C."/>
            <person name="Obornik M."/>
            <person name="Parker M.S."/>
            <person name="Petit J.L."/>
            <person name="Porcel B.M."/>
            <person name="Poulsen N."/>
            <person name="Robison M."/>
            <person name="Rychlewski L."/>
            <person name="Rynearson T.A."/>
            <person name="Schmutz J."/>
            <person name="Shapiro H."/>
            <person name="Siaut M."/>
            <person name="Stanley M."/>
            <person name="Sussman M.R."/>
            <person name="Taylor A.R."/>
            <person name="Vardi A."/>
            <person name="von Dassow P."/>
            <person name="Vyverman W."/>
            <person name="Willis A."/>
            <person name="Wyrwicz L.S."/>
            <person name="Rokhsar D.S."/>
            <person name="Weissenbach J."/>
            <person name="Armbrust E.V."/>
            <person name="Green B.R."/>
            <person name="Van de Peer Y."/>
            <person name="Grigoriev I.V."/>
        </authorList>
    </citation>
    <scope>NUCLEOTIDE SEQUENCE [LARGE SCALE GENOMIC DNA]</scope>
    <source>
        <strain evidence="9 10">CCAP 1055/1</strain>
    </source>
</reference>